<keyword evidence="2" id="KW-1185">Reference proteome</keyword>
<name>A0A1I7XCB0_HETBA</name>
<protein>
    <submittedName>
        <fullName evidence="3">G_PROTEIN_RECEP_F2_4 domain-containing protein</fullName>
    </submittedName>
</protein>
<keyword evidence="1" id="KW-0812">Transmembrane</keyword>
<keyword evidence="1" id="KW-0472">Membrane</keyword>
<dbReference type="WBParaSite" id="Hba_14995">
    <property type="protein sequence ID" value="Hba_14995"/>
    <property type="gene ID" value="Hba_14995"/>
</dbReference>
<dbReference type="AlphaFoldDB" id="A0A1I7XCB0"/>
<evidence type="ECO:0000313" key="2">
    <source>
        <dbReference type="Proteomes" id="UP000095283"/>
    </source>
</evidence>
<proteinExistence type="predicted"/>
<feature type="transmembrane region" description="Helical" evidence="1">
    <location>
        <begin position="67"/>
        <end position="89"/>
    </location>
</feature>
<organism evidence="2 3">
    <name type="scientific">Heterorhabditis bacteriophora</name>
    <name type="common">Entomopathogenic nematode worm</name>
    <dbReference type="NCBI Taxonomy" id="37862"/>
    <lineage>
        <taxon>Eukaryota</taxon>
        <taxon>Metazoa</taxon>
        <taxon>Ecdysozoa</taxon>
        <taxon>Nematoda</taxon>
        <taxon>Chromadorea</taxon>
        <taxon>Rhabditida</taxon>
        <taxon>Rhabditina</taxon>
        <taxon>Rhabditomorpha</taxon>
        <taxon>Strongyloidea</taxon>
        <taxon>Heterorhabditidae</taxon>
        <taxon>Heterorhabditis</taxon>
    </lineage>
</organism>
<evidence type="ECO:0000256" key="1">
    <source>
        <dbReference type="SAM" id="Phobius"/>
    </source>
</evidence>
<dbReference type="Proteomes" id="UP000095283">
    <property type="component" value="Unplaced"/>
</dbReference>
<sequence length="101" mass="11685">MVDWQQRECRVDLSPSASRQRPITVCRLTVCSYYKYDYIYIYIFELYNVQIHMCSNTRIDKLGLDTYAYACAWAMCTVLVVIPFGSAYPGRRDGSSEARSA</sequence>
<accession>A0A1I7XCB0</accession>
<reference evidence="3" key="1">
    <citation type="submission" date="2016-11" db="UniProtKB">
        <authorList>
            <consortium name="WormBaseParasite"/>
        </authorList>
    </citation>
    <scope>IDENTIFICATION</scope>
</reference>
<keyword evidence="1" id="KW-1133">Transmembrane helix</keyword>
<evidence type="ECO:0000313" key="3">
    <source>
        <dbReference type="WBParaSite" id="Hba_14995"/>
    </source>
</evidence>